<evidence type="ECO:0000313" key="2">
    <source>
        <dbReference type="Proteomes" id="UP000219252"/>
    </source>
</evidence>
<reference evidence="2" key="1">
    <citation type="submission" date="2017-08" db="EMBL/GenBank/DDBJ databases">
        <authorList>
            <person name="Varghese N."/>
            <person name="Submissions S."/>
        </authorList>
    </citation>
    <scope>NUCLEOTIDE SEQUENCE [LARGE SCALE GENOMIC DNA]</scope>
    <source>
        <strain evidence="2">JC23</strain>
    </source>
</reference>
<name>A0A285UL27_9BACL</name>
<protein>
    <submittedName>
        <fullName evidence="1">Uncharacterized protein</fullName>
    </submittedName>
</protein>
<gene>
    <name evidence="1" type="ORF">SAMN05877842_11267</name>
</gene>
<organism evidence="1 2">
    <name type="scientific">Ureibacillus acetophenoni</name>
    <dbReference type="NCBI Taxonomy" id="614649"/>
    <lineage>
        <taxon>Bacteria</taxon>
        <taxon>Bacillati</taxon>
        <taxon>Bacillota</taxon>
        <taxon>Bacilli</taxon>
        <taxon>Bacillales</taxon>
        <taxon>Caryophanaceae</taxon>
        <taxon>Ureibacillus</taxon>
    </lineage>
</organism>
<accession>A0A285UL27</accession>
<dbReference type="AlphaFoldDB" id="A0A285UL27"/>
<dbReference type="EMBL" id="OBQC01000012">
    <property type="protein sequence ID" value="SOC42397.1"/>
    <property type="molecule type" value="Genomic_DNA"/>
</dbReference>
<dbReference type="Proteomes" id="UP000219252">
    <property type="component" value="Unassembled WGS sequence"/>
</dbReference>
<keyword evidence="2" id="KW-1185">Reference proteome</keyword>
<proteinExistence type="predicted"/>
<dbReference type="OrthoDB" id="10018284at2"/>
<sequence length="331" mass="40489">MSSSYNPQHHDPTFCPSCGKSKNNFFNNTEENNNFQDMNTDSFKLDHHSIKRLVMLLMTLLNKFEFDKEPKKPHHECKCNHKHHHDKDDWWKHDKKNDEHHDKHDCKCKTHKDHDYYDWLKHFNKHNGKHECGCKNHEHYDWWTDEEKHDKHHDKHECECKMKDKKPEKNYHHFELKPNSLESTEDEEMMAVDSSSYEFEYKPPTKEESSKNHRCKCQDHKPFHEEYESSSEEMQKQPHDKKHHEMPDKIWLTDILSLLYNHKLLNLDHLFDQLHKGKQPHKKPTCDCHKEKHWGKDDDHKNDHHEYTKEYYYNGIPLKKIKRKAPYKKDM</sequence>
<evidence type="ECO:0000313" key="1">
    <source>
        <dbReference type="EMBL" id="SOC42397.1"/>
    </source>
</evidence>
<dbReference type="RefSeq" id="WP_097150418.1">
    <property type="nucleotide sequence ID" value="NZ_OBQC01000012.1"/>
</dbReference>